<feature type="domain" description="HPt" evidence="2">
    <location>
        <begin position="17"/>
        <end position="113"/>
    </location>
</feature>
<keyword evidence="4" id="KW-1185">Reference proteome</keyword>
<dbReference type="STRING" id="1548749.LS48_14320"/>
<organism evidence="3 4">
    <name type="scientific">Aequorivita aquimaris</name>
    <dbReference type="NCBI Taxonomy" id="1548749"/>
    <lineage>
        <taxon>Bacteria</taxon>
        <taxon>Pseudomonadati</taxon>
        <taxon>Bacteroidota</taxon>
        <taxon>Flavobacteriia</taxon>
        <taxon>Flavobacteriales</taxon>
        <taxon>Flavobacteriaceae</taxon>
        <taxon>Aequorivita</taxon>
    </lineage>
</organism>
<feature type="modified residue" description="Phosphohistidine" evidence="1">
    <location>
        <position position="56"/>
    </location>
</feature>
<dbReference type="OrthoDB" id="7478530at2"/>
<name>A0A137REG6_9FLAO</name>
<evidence type="ECO:0000313" key="4">
    <source>
        <dbReference type="Proteomes" id="UP000070138"/>
    </source>
</evidence>
<dbReference type="RefSeq" id="WP_062623175.1">
    <property type="nucleotide sequence ID" value="NZ_JRWG01000015.1"/>
</dbReference>
<dbReference type="EMBL" id="JRWG01000015">
    <property type="protein sequence ID" value="KXN97889.1"/>
    <property type="molecule type" value="Genomic_DNA"/>
</dbReference>
<sequence>MTKYYAKENLSEIADGDQDFLKILAQTFLDEIPPDLHSMEEAIENENRELAYQFAHKMKPNIEMFGIDALKDITSIEAWSKTSKSKATVLPHLENVLSTLNHVFDELKQDFQL</sequence>
<dbReference type="Proteomes" id="UP000070138">
    <property type="component" value="Unassembled WGS sequence"/>
</dbReference>
<reference evidence="3 4" key="2">
    <citation type="journal article" date="2016" name="Int. J. Syst. Evol. Microbiol.">
        <title>Vitellibacter aquimaris sp. nov., a marine bacterium isolated from seawater.</title>
        <authorList>
            <person name="Thevarajoo S."/>
            <person name="Selvaratnam C."/>
            <person name="Goh K.M."/>
            <person name="Hong K.W."/>
            <person name="Chan X.Y."/>
            <person name="Chan K.G."/>
            <person name="Chong C.S."/>
        </authorList>
    </citation>
    <scope>NUCLEOTIDE SEQUENCE [LARGE SCALE GENOMIC DNA]</scope>
    <source>
        <strain evidence="3 4">D-24</strain>
    </source>
</reference>
<gene>
    <name evidence="3" type="ORF">LS48_14320</name>
</gene>
<dbReference type="PATRIC" id="fig|1548749.3.peg.2989"/>
<evidence type="ECO:0000259" key="2">
    <source>
        <dbReference type="PROSITE" id="PS50894"/>
    </source>
</evidence>
<evidence type="ECO:0000313" key="3">
    <source>
        <dbReference type="EMBL" id="KXN97889.1"/>
    </source>
</evidence>
<reference evidence="4" key="1">
    <citation type="submission" date="2014-10" db="EMBL/GenBank/DDBJ databases">
        <title>Genome sequencing of Vitellibacter sp. D-24.</title>
        <authorList>
            <person name="Thevarajoo S."/>
            <person name="Selvaratnam C."/>
            <person name="Goh K.M."/>
            <person name="Chong C.S."/>
        </authorList>
    </citation>
    <scope>NUCLEOTIDE SEQUENCE [LARGE SCALE GENOMIC DNA]</scope>
    <source>
        <strain evidence="4">D-24</strain>
    </source>
</reference>
<accession>A0A137REG6</accession>
<proteinExistence type="predicted"/>
<dbReference type="PROSITE" id="PS50894">
    <property type="entry name" value="HPT"/>
    <property type="match status" value="1"/>
</dbReference>
<evidence type="ECO:0000256" key="1">
    <source>
        <dbReference type="PROSITE-ProRule" id="PRU00110"/>
    </source>
</evidence>
<dbReference type="SUPFAM" id="SSF47226">
    <property type="entry name" value="Histidine-containing phosphotransfer domain, HPT domain"/>
    <property type="match status" value="1"/>
</dbReference>
<dbReference type="Gene3D" id="1.20.120.160">
    <property type="entry name" value="HPT domain"/>
    <property type="match status" value="1"/>
</dbReference>
<keyword evidence="1" id="KW-0597">Phosphoprotein</keyword>
<dbReference type="Pfam" id="PF01627">
    <property type="entry name" value="Hpt"/>
    <property type="match status" value="1"/>
</dbReference>
<dbReference type="GO" id="GO:0004672">
    <property type="term" value="F:protein kinase activity"/>
    <property type="evidence" value="ECO:0007669"/>
    <property type="project" value="UniProtKB-ARBA"/>
</dbReference>
<dbReference type="GO" id="GO:0000160">
    <property type="term" value="P:phosphorelay signal transduction system"/>
    <property type="evidence" value="ECO:0007669"/>
    <property type="project" value="InterPro"/>
</dbReference>
<dbReference type="InterPro" id="IPR036641">
    <property type="entry name" value="HPT_dom_sf"/>
</dbReference>
<dbReference type="AlphaFoldDB" id="A0A137REG6"/>
<dbReference type="InterPro" id="IPR008207">
    <property type="entry name" value="Sig_transdc_His_kin_Hpt_dom"/>
</dbReference>
<comment type="caution">
    <text evidence="3">The sequence shown here is derived from an EMBL/GenBank/DDBJ whole genome shotgun (WGS) entry which is preliminary data.</text>
</comment>
<protein>
    <recommendedName>
        <fullName evidence="2">HPt domain-containing protein</fullName>
    </recommendedName>
</protein>